<sequence length="542" mass="60846">MSSRRRASAKAHPKRFVPDGSSSQYSDVEPKEECMAHSVDPEEANAYLAARGKVNAPRPKTWVPPPFCANTVAGCPNQSCPNELDAIRSFCNVSELVEFRLQELGKSPTIVRLFNRFELSIGQVNPCGLQHLVEILVLSYERGMTLDVNHLEGLLMPRGNSAIIQLSPRPNMVIITGFMSNYHSWKKHFFFVRVNNTSVEENCIPIFRTRWVRKVTNPLPPTPDGLRTVRDLLRGGPFFWAMFSLKRVCGIVTLHRSRFQPDLPVEEGAESSMDGFVPYEAPVARERSRPHKDKHVIVDNDAVVGKALPQLAVTRLTLTSCLTLNFPRSRASPVRCRSLPKHRGWSMGLLLMNRTLNVSNQEARMAQFRAETADKEIARLTDELENSHRERESQLRRRSIEPIGDERERLLKLWGSVVMGSHASLGSSRGVIWLSGIIASVAVPWADCILHKSLTIRSMSSMRGRLGVHAQQYQKQQGNPTAILIRSCKLGAFNPHGSTFLIDRQQHLFVARFLSATVDAGTSPVDRHSLTTIDRRHSSSVD</sequence>
<dbReference type="OMA" id="NQEARMA"/>
<accession>A0A078FKR2</accession>
<organism evidence="3 4">
    <name type="scientific">Brassica napus</name>
    <name type="common">Rape</name>
    <dbReference type="NCBI Taxonomy" id="3708"/>
    <lineage>
        <taxon>Eukaryota</taxon>
        <taxon>Viridiplantae</taxon>
        <taxon>Streptophyta</taxon>
        <taxon>Embryophyta</taxon>
        <taxon>Tracheophyta</taxon>
        <taxon>Spermatophyta</taxon>
        <taxon>Magnoliopsida</taxon>
        <taxon>eudicotyledons</taxon>
        <taxon>Gunneridae</taxon>
        <taxon>Pentapetalae</taxon>
        <taxon>rosids</taxon>
        <taxon>malvids</taxon>
        <taxon>Brassicales</taxon>
        <taxon>Brassicaceae</taxon>
        <taxon>Brassiceae</taxon>
        <taxon>Brassica</taxon>
    </lineage>
</organism>
<dbReference type="AlphaFoldDB" id="A0A078FKR2"/>
<keyword evidence="1" id="KW-0175">Coiled coil</keyword>
<proteinExistence type="predicted"/>
<protein>
    <submittedName>
        <fullName evidence="3">BnaCnng04280D protein</fullName>
    </submittedName>
</protein>
<dbReference type="EMBL" id="LK032050">
    <property type="protein sequence ID" value="CDY15025.1"/>
    <property type="molecule type" value="Genomic_DNA"/>
</dbReference>
<dbReference type="PaxDb" id="3708-A0A078FKR2"/>
<evidence type="ECO:0000256" key="2">
    <source>
        <dbReference type="SAM" id="MobiDB-lite"/>
    </source>
</evidence>
<reference evidence="3 4" key="1">
    <citation type="journal article" date="2014" name="Science">
        <title>Plant genetics. Early allopolyploid evolution in the post-Neolithic Brassica napus oilseed genome.</title>
        <authorList>
            <person name="Chalhoub B."/>
            <person name="Denoeud F."/>
            <person name="Liu S."/>
            <person name="Parkin I.A."/>
            <person name="Tang H."/>
            <person name="Wang X."/>
            <person name="Chiquet J."/>
            <person name="Belcram H."/>
            <person name="Tong C."/>
            <person name="Samans B."/>
            <person name="Correa M."/>
            <person name="Da Silva C."/>
            <person name="Just J."/>
            <person name="Falentin C."/>
            <person name="Koh C.S."/>
            <person name="Le Clainche I."/>
            <person name="Bernard M."/>
            <person name="Bento P."/>
            <person name="Noel B."/>
            <person name="Labadie K."/>
            <person name="Alberti A."/>
            <person name="Charles M."/>
            <person name="Arnaud D."/>
            <person name="Guo H."/>
            <person name="Daviaud C."/>
            <person name="Alamery S."/>
            <person name="Jabbari K."/>
            <person name="Zhao M."/>
            <person name="Edger P.P."/>
            <person name="Chelaifa H."/>
            <person name="Tack D."/>
            <person name="Lassalle G."/>
            <person name="Mestiri I."/>
            <person name="Schnel N."/>
            <person name="Le Paslier M.C."/>
            <person name="Fan G."/>
            <person name="Renault V."/>
            <person name="Bayer P.E."/>
            <person name="Golicz A.A."/>
            <person name="Manoli S."/>
            <person name="Lee T.H."/>
            <person name="Thi V.H."/>
            <person name="Chalabi S."/>
            <person name="Hu Q."/>
            <person name="Fan C."/>
            <person name="Tollenaere R."/>
            <person name="Lu Y."/>
            <person name="Battail C."/>
            <person name="Shen J."/>
            <person name="Sidebottom C.H."/>
            <person name="Wang X."/>
            <person name="Canaguier A."/>
            <person name="Chauveau A."/>
            <person name="Berard A."/>
            <person name="Deniot G."/>
            <person name="Guan M."/>
            <person name="Liu Z."/>
            <person name="Sun F."/>
            <person name="Lim Y.P."/>
            <person name="Lyons E."/>
            <person name="Town C.D."/>
            <person name="Bancroft I."/>
            <person name="Wang X."/>
            <person name="Meng J."/>
            <person name="Ma J."/>
            <person name="Pires J.C."/>
            <person name="King G.J."/>
            <person name="Brunel D."/>
            <person name="Delourme R."/>
            <person name="Renard M."/>
            <person name="Aury J.M."/>
            <person name="Adams K.L."/>
            <person name="Batley J."/>
            <person name="Snowdon R.J."/>
            <person name="Tost J."/>
            <person name="Edwards D."/>
            <person name="Zhou Y."/>
            <person name="Hua W."/>
            <person name="Sharpe A.G."/>
            <person name="Paterson A.H."/>
            <person name="Guan C."/>
            <person name="Wincker P."/>
        </authorList>
    </citation>
    <scope>NUCLEOTIDE SEQUENCE [LARGE SCALE GENOMIC DNA]</scope>
    <source>
        <strain evidence="4">cv. Darmor-bzh</strain>
    </source>
</reference>
<dbReference type="Proteomes" id="UP000028999">
    <property type="component" value="Unassembled WGS sequence"/>
</dbReference>
<dbReference type="Gramene" id="CDY15025">
    <property type="protein sequence ID" value="CDY15025"/>
    <property type="gene ID" value="GSBRNA2T00085105001"/>
</dbReference>
<feature type="region of interest" description="Disordered" evidence="2">
    <location>
        <begin position="1"/>
        <end position="36"/>
    </location>
</feature>
<gene>
    <name evidence="3" type="primary">BnaCnng04280D</name>
    <name evidence="3" type="ORF">GSBRNA2T00085105001</name>
</gene>
<evidence type="ECO:0000256" key="1">
    <source>
        <dbReference type="SAM" id="Coils"/>
    </source>
</evidence>
<feature type="coiled-coil region" evidence="1">
    <location>
        <begin position="370"/>
        <end position="397"/>
    </location>
</feature>
<name>A0A078FKR2_BRANA</name>
<evidence type="ECO:0000313" key="3">
    <source>
        <dbReference type="EMBL" id="CDY15025.1"/>
    </source>
</evidence>
<feature type="compositionally biased region" description="Basic residues" evidence="2">
    <location>
        <begin position="1"/>
        <end position="15"/>
    </location>
</feature>
<keyword evidence="4" id="KW-1185">Reference proteome</keyword>
<evidence type="ECO:0000313" key="4">
    <source>
        <dbReference type="Proteomes" id="UP000028999"/>
    </source>
</evidence>